<dbReference type="InterPro" id="IPR011850">
    <property type="entry name" value="T2SS_GspF"/>
</dbReference>
<evidence type="ECO:0000256" key="13">
    <source>
        <dbReference type="ARBA" id="ARBA00030750"/>
    </source>
</evidence>
<dbReference type="GO" id="GO:0015628">
    <property type="term" value="P:protein secretion by the type II secretion system"/>
    <property type="evidence" value="ECO:0007669"/>
    <property type="project" value="InterPro"/>
</dbReference>
<dbReference type="Pfam" id="PF00482">
    <property type="entry name" value="T2SSF"/>
    <property type="match status" value="2"/>
</dbReference>
<organism evidence="17 18">
    <name type="scientific">Thorsellia anophelis DSM 18579</name>
    <dbReference type="NCBI Taxonomy" id="1123402"/>
    <lineage>
        <taxon>Bacteria</taxon>
        <taxon>Pseudomonadati</taxon>
        <taxon>Pseudomonadota</taxon>
        <taxon>Gammaproteobacteria</taxon>
        <taxon>Enterobacterales</taxon>
        <taxon>Thorselliaceae</taxon>
        <taxon>Thorsellia</taxon>
    </lineage>
</organism>
<evidence type="ECO:0000256" key="2">
    <source>
        <dbReference type="ARBA" id="ARBA00004429"/>
    </source>
</evidence>
<dbReference type="PRINTS" id="PR00812">
    <property type="entry name" value="BCTERIALGSPF"/>
</dbReference>
<evidence type="ECO:0000256" key="3">
    <source>
        <dbReference type="ARBA" id="ARBA00005745"/>
    </source>
</evidence>
<proteinExistence type="inferred from homology"/>
<dbReference type="InterPro" id="IPR018076">
    <property type="entry name" value="T2SS_GspF_dom"/>
</dbReference>
<accession>A0A1I0AX75</accession>
<evidence type="ECO:0000256" key="8">
    <source>
        <dbReference type="ARBA" id="ARBA00022723"/>
    </source>
</evidence>
<comment type="subcellular location">
    <subcellularLocation>
        <location evidence="2 14">Cell inner membrane</location>
        <topology evidence="2 14">Multi-pass membrane protein</topology>
    </subcellularLocation>
</comment>
<dbReference type="Gene3D" id="1.20.81.30">
    <property type="entry name" value="Type II secretion system (T2SS), domain F"/>
    <property type="match status" value="2"/>
</dbReference>
<evidence type="ECO:0000256" key="10">
    <source>
        <dbReference type="ARBA" id="ARBA00022927"/>
    </source>
</evidence>
<feature type="transmembrane region" description="Helical" evidence="15">
    <location>
        <begin position="188"/>
        <end position="211"/>
    </location>
</feature>
<sequence>MANFRYVARLSNGKDQKGQIEADTEKQARVKLKEQGLFVITVSQVDSLSLPQSKTMTPVEPKHAHAKGFNFKLTLFGPKKVKSKAIALFTRQLATMVSSALPLEESLKAVGEQSESAYVVSIIYSVREKVLEGHTLSNAMKAHPYMFDSMYCAMVEAAEASGHLAPILMRLADYTEQKQKMQMQLTQALVYPTMLTLVACTVIMMLLTFVVPKVVEQFVYMKQTLPLSTRILIGISDFLSVFGLYLLLGLLLSLLGIKKSLSVDSRRAKYDRFILTLPIVGQLIRDANSARYARTLSILQASGVPLIEAMHISANVITNQEIKAKFQSAANFVREGGTIYQAFSQTKLLSPMMLYMIASGEKSGELDTLLAKAAQTQDDALSAKITFALSVFEPMLILTMAGVVLFIVLAIMQPIIALNTMFG</sequence>
<evidence type="ECO:0000256" key="6">
    <source>
        <dbReference type="ARBA" id="ARBA00022519"/>
    </source>
</evidence>
<keyword evidence="6" id="KW-0997">Cell inner membrane</keyword>
<protein>
    <recommendedName>
        <fullName evidence="13">General secretion pathway protein F</fullName>
    </recommendedName>
</protein>
<keyword evidence="8" id="KW-0479">Metal-binding</keyword>
<dbReference type="FunFam" id="1.20.81.30:FF:000001">
    <property type="entry name" value="Type II secretion system protein F"/>
    <property type="match status" value="2"/>
</dbReference>
<keyword evidence="10" id="KW-0653">Protein transport</keyword>
<feature type="transmembrane region" description="Helical" evidence="15">
    <location>
        <begin position="231"/>
        <end position="257"/>
    </location>
</feature>
<keyword evidence="18" id="KW-1185">Reference proteome</keyword>
<dbReference type="STRING" id="1123402.SAMN02583745_01082"/>
<evidence type="ECO:0000256" key="5">
    <source>
        <dbReference type="ARBA" id="ARBA00022475"/>
    </source>
</evidence>
<dbReference type="Proteomes" id="UP000242642">
    <property type="component" value="Unassembled WGS sequence"/>
</dbReference>
<evidence type="ECO:0000256" key="1">
    <source>
        <dbReference type="ARBA" id="ARBA00002684"/>
    </source>
</evidence>
<comment type="function">
    <text evidence="1">Component of the type II secretion system inner membrane complex required for the energy-dependent secretion of extracellular factors such as proteases and toxins from the periplasm.</text>
</comment>
<keyword evidence="11 15" id="KW-1133">Transmembrane helix</keyword>
<evidence type="ECO:0000256" key="4">
    <source>
        <dbReference type="ARBA" id="ARBA00022448"/>
    </source>
</evidence>
<keyword evidence="5" id="KW-1003">Cell membrane</keyword>
<evidence type="ECO:0000256" key="9">
    <source>
        <dbReference type="ARBA" id="ARBA00022837"/>
    </source>
</evidence>
<dbReference type="InterPro" id="IPR003004">
    <property type="entry name" value="GspF/PilC"/>
</dbReference>
<evidence type="ECO:0000256" key="11">
    <source>
        <dbReference type="ARBA" id="ARBA00022989"/>
    </source>
</evidence>
<evidence type="ECO:0000313" key="18">
    <source>
        <dbReference type="Proteomes" id="UP000242642"/>
    </source>
</evidence>
<dbReference type="NCBIfam" id="TIGR02120">
    <property type="entry name" value="GspF"/>
    <property type="match status" value="1"/>
</dbReference>
<dbReference type="AlphaFoldDB" id="A0A1I0AX75"/>
<feature type="transmembrane region" description="Helical" evidence="15">
    <location>
        <begin position="395"/>
        <end position="416"/>
    </location>
</feature>
<dbReference type="EMBL" id="FOHV01000006">
    <property type="protein sequence ID" value="SES98392.1"/>
    <property type="molecule type" value="Genomic_DNA"/>
</dbReference>
<keyword evidence="9" id="KW-0106">Calcium</keyword>
<evidence type="ECO:0000256" key="12">
    <source>
        <dbReference type="ARBA" id="ARBA00023136"/>
    </source>
</evidence>
<gene>
    <name evidence="17" type="ORF">SAMN02583745_01082</name>
</gene>
<keyword evidence="4 14" id="KW-0813">Transport</keyword>
<keyword evidence="7 14" id="KW-0812">Transmembrane</keyword>
<feature type="domain" description="Type II secretion system protein GspF" evidence="16">
    <location>
        <begin position="293"/>
        <end position="414"/>
    </location>
</feature>
<dbReference type="PANTHER" id="PTHR30012">
    <property type="entry name" value="GENERAL SECRETION PATHWAY PROTEIN"/>
    <property type="match status" value="1"/>
</dbReference>
<dbReference type="GO" id="GO:0005886">
    <property type="term" value="C:plasma membrane"/>
    <property type="evidence" value="ECO:0007669"/>
    <property type="project" value="UniProtKB-SubCell"/>
</dbReference>
<reference evidence="18" key="1">
    <citation type="submission" date="2016-10" db="EMBL/GenBank/DDBJ databases">
        <authorList>
            <person name="Varghese N."/>
            <person name="Submissions S."/>
        </authorList>
    </citation>
    <scope>NUCLEOTIDE SEQUENCE [LARGE SCALE GENOMIC DNA]</scope>
    <source>
        <strain evidence="18">DSM 18579</strain>
    </source>
</reference>
<evidence type="ECO:0000256" key="7">
    <source>
        <dbReference type="ARBA" id="ARBA00022692"/>
    </source>
</evidence>
<evidence type="ECO:0000256" key="14">
    <source>
        <dbReference type="RuleBase" id="RU003923"/>
    </source>
</evidence>
<dbReference type="PROSITE" id="PS00874">
    <property type="entry name" value="T2SP_F"/>
    <property type="match status" value="1"/>
</dbReference>
<dbReference type="InterPro" id="IPR042094">
    <property type="entry name" value="T2SS_GspF_sf"/>
</dbReference>
<dbReference type="RefSeq" id="WP_093318403.1">
    <property type="nucleotide sequence ID" value="NZ_FOHV01000006.1"/>
</dbReference>
<evidence type="ECO:0000313" key="17">
    <source>
        <dbReference type="EMBL" id="SES98392.1"/>
    </source>
</evidence>
<dbReference type="PANTHER" id="PTHR30012:SF0">
    <property type="entry name" value="TYPE II SECRETION SYSTEM PROTEIN F-RELATED"/>
    <property type="match status" value="1"/>
</dbReference>
<name>A0A1I0AX75_9GAMM</name>
<keyword evidence="12 15" id="KW-0472">Membrane</keyword>
<dbReference type="OrthoDB" id="9805682at2"/>
<dbReference type="InterPro" id="IPR001992">
    <property type="entry name" value="T2SS_GspF/T4SS_PilC_CS"/>
</dbReference>
<comment type="similarity">
    <text evidence="3 14">Belongs to the GSP F family.</text>
</comment>
<dbReference type="GO" id="GO:0015627">
    <property type="term" value="C:type II protein secretion system complex"/>
    <property type="evidence" value="ECO:0007669"/>
    <property type="project" value="InterPro"/>
</dbReference>
<evidence type="ECO:0000256" key="15">
    <source>
        <dbReference type="SAM" id="Phobius"/>
    </source>
</evidence>
<feature type="domain" description="Type II secretion system protein GspF" evidence="16">
    <location>
        <begin position="89"/>
        <end position="212"/>
    </location>
</feature>
<evidence type="ECO:0000259" key="16">
    <source>
        <dbReference type="Pfam" id="PF00482"/>
    </source>
</evidence>
<dbReference type="GO" id="GO:0046872">
    <property type="term" value="F:metal ion binding"/>
    <property type="evidence" value="ECO:0007669"/>
    <property type="project" value="UniProtKB-KW"/>
</dbReference>